<dbReference type="SMART" id="SM00345">
    <property type="entry name" value="HTH_GNTR"/>
    <property type="match status" value="1"/>
</dbReference>
<dbReference type="Gene3D" id="1.20.120.530">
    <property type="entry name" value="GntR ligand-binding domain-like"/>
    <property type="match status" value="1"/>
</dbReference>
<dbReference type="RefSeq" id="WP_313497487.1">
    <property type="nucleotide sequence ID" value="NZ_CP134879.1"/>
</dbReference>
<dbReference type="EMBL" id="CP134879">
    <property type="protein sequence ID" value="WNM24077.1"/>
    <property type="molecule type" value="Genomic_DNA"/>
</dbReference>
<dbReference type="InterPro" id="IPR011711">
    <property type="entry name" value="GntR_C"/>
</dbReference>
<dbReference type="PANTHER" id="PTHR43537:SF5">
    <property type="entry name" value="UXU OPERON TRANSCRIPTIONAL REGULATOR"/>
    <property type="match status" value="1"/>
</dbReference>
<dbReference type="GO" id="GO:0003677">
    <property type="term" value="F:DNA binding"/>
    <property type="evidence" value="ECO:0007669"/>
    <property type="project" value="UniProtKB-KW"/>
</dbReference>
<dbReference type="InterPro" id="IPR036388">
    <property type="entry name" value="WH-like_DNA-bd_sf"/>
</dbReference>
<evidence type="ECO:0000259" key="4">
    <source>
        <dbReference type="PROSITE" id="PS50949"/>
    </source>
</evidence>
<evidence type="ECO:0000313" key="7">
    <source>
        <dbReference type="Proteomes" id="UP001304125"/>
    </source>
</evidence>
<dbReference type="CDD" id="cd07377">
    <property type="entry name" value="WHTH_GntR"/>
    <property type="match status" value="1"/>
</dbReference>
<keyword evidence="1" id="KW-0805">Transcription regulation</keyword>
<name>A0AA96FAY5_9MICO</name>
<evidence type="ECO:0000256" key="3">
    <source>
        <dbReference type="ARBA" id="ARBA00023163"/>
    </source>
</evidence>
<dbReference type="EMBL" id="CP134880">
    <property type="protein sequence ID" value="WNM26904.1"/>
    <property type="molecule type" value="Genomic_DNA"/>
</dbReference>
<dbReference type="SMART" id="SM00895">
    <property type="entry name" value="FCD"/>
    <property type="match status" value="1"/>
</dbReference>
<dbReference type="GO" id="GO:0003700">
    <property type="term" value="F:DNA-binding transcription factor activity"/>
    <property type="evidence" value="ECO:0007669"/>
    <property type="project" value="InterPro"/>
</dbReference>
<dbReference type="KEGG" id="dcp:RN607_11945"/>
<dbReference type="AlphaFoldDB" id="A0AA96FAY5"/>
<accession>A0AA96F787</accession>
<dbReference type="Proteomes" id="UP001304125">
    <property type="component" value="Chromosome"/>
</dbReference>
<dbReference type="SUPFAM" id="SSF46785">
    <property type="entry name" value="Winged helix' DNA-binding domain"/>
    <property type="match status" value="1"/>
</dbReference>
<reference evidence="6 7" key="1">
    <citation type="submission" date="2023-09" db="EMBL/GenBank/DDBJ databases">
        <title>Demequina sp. a novel bacteria isolated from Capsicum annuum.</title>
        <authorList>
            <person name="Humaira Z."/>
            <person name="Lee J."/>
            <person name="Cho D."/>
        </authorList>
    </citation>
    <scope>NUCLEOTIDE SEQUENCE</scope>
    <source>
        <strain evidence="5 7">OYTSA14</strain>
        <strain evidence="6">PMTSA13</strain>
    </source>
</reference>
<evidence type="ECO:0000313" key="6">
    <source>
        <dbReference type="EMBL" id="WNM26904.1"/>
    </source>
</evidence>
<dbReference type="InterPro" id="IPR036390">
    <property type="entry name" value="WH_DNA-bd_sf"/>
</dbReference>
<dbReference type="PANTHER" id="PTHR43537">
    <property type="entry name" value="TRANSCRIPTIONAL REGULATOR, GNTR FAMILY"/>
    <property type="match status" value="1"/>
</dbReference>
<dbReference type="Pfam" id="PF00392">
    <property type="entry name" value="GntR"/>
    <property type="match status" value="1"/>
</dbReference>
<dbReference type="Gene3D" id="1.10.10.10">
    <property type="entry name" value="Winged helix-like DNA-binding domain superfamily/Winged helix DNA-binding domain"/>
    <property type="match status" value="1"/>
</dbReference>
<keyword evidence="7" id="KW-1185">Reference proteome</keyword>
<evidence type="ECO:0000256" key="1">
    <source>
        <dbReference type="ARBA" id="ARBA00023015"/>
    </source>
</evidence>
<dbReference type="Proteomes" id="UP001303408">
    <property type="component" value="Chromosome"/>
</dbReference>
<keyword evidence="2" id="KW-0238">DNA-binding</keyword>
<keyword evidence="3" id="KW-0804">Transcription</keyword>
<evidence type="ECO:0000313" key="5">
    <source>
        <dbReference type="EMBL" id="WNM24077.1"/>
    </source>
</evidence>
<accession>A0AA96FAY5</accession>
<organism evidence="6">
    <name type="scientific">Demequina capsici</name>
    <dbReference type="NCBI Taxonomy" id="3075620"/>
    <lineage>
        <taxon>Bacteria</taxon>
        <taxon>Bacillati</taxon>
        <taxon>Actinomycetota</taxon>
        <taxon>Actinomycetes</taxon>
        <taxon>Micrococcales</taxon>
        <taxon>Demequinaceae</taxon>
        <taxon>Demequina</taxon>
    </lineage>
</organism>
<protein>
    <submittedName>
        <fullName evidence="6">GntR family transcriptional regulator</fullName>
    </submittedName>
</protein>
<dbReference type="SUPFAM" id="SSF48008">
    <property type="entry name" value="GntR ligand-binding domain-like"/>
    <property type="match status" value="1"/>
</dbReference>
<sequence length="226" mass="24587">MTTTFDTVEPLQVKEIVYRKLRDALVEHEFPPGTSLREVTLSARYGVSKTPIREALVRLEHDGLVEVAPYRGARARVYSVADARELFAARGILERECVRLVAAAGDGHLSRLRANIDATREALESSDLAAAAVGLDEFDDIMFAALDNRMLGELIDRLSLHLRRLGKMGAGQRRFEESLAQHTAIVGALEAGRTDEAIAVLDSHLASVLEVQIAELSAASGEDPSA</sequence>
<evidence type="ECO:0000256" key="2">
    <source>
        <dbReference type="ARBA" id="ARBA00023125"/>
    </source>
</evidence>
<gene>
    <name evidence="5" type="ORF">RN606_12010</name>
    <name evidence="6" type="ORF">RN607_11945</name>
</gene>
<dbReference type="Pfam" id="PF07729">
    <property type="entry name" value="FCD"/>
    <property type="match status" value="1"/>
</dbReference>
<dbReference type="PROSITE" id="PS50949">
    <property type="entry name" value="HTH_GNTR"/>
    <property type="match status" value="1"/>
</dbReference>
<dbReference type="InterPro" id="IPR000524">
    <property type="entry name" value="Tscrpt_reg_HTH_GntR"/>
</dbReference>
<feature type="domain" description="HTH gntR-type" evidence="4">
    <location>
        <begin position="11"/>
        <end position="78"/>
    </location>
</feature>
<dbReference type="InterPro" id="IPR008920">
    <property type="entry name" value="TF_FadR/GntR_C"/>
</dbReference>
<proteinExistence type="predicted"/>